<keyword evidence="1" id="KW-1133">Transmembrane helix</keyword>
<evidence type="ECO:0000313" key="2">
    <source>
        <dbReference type="EMBL" id="RDI74488.1"/>
    </source>
</evidence>
<dbReference type="Proteomes" id="UP000254134">
    <property type="component" value="Unassembled WGS sequence"/>
</dbReference>
<reference evidence="3" key="2">
    <citation type="journal article" date="2019" name="MicrobiologyOpen">
        <title>High-quality draft genome sequence of Gaiella occulta isolated from a 150 meter deep mineral water borehole and comparison with the genome sequences of other deep-branching lineages of the phylum Actinobacteria.</title>
        <authorList>
            <person name="Severino R."/>
            <person name="Froufe H.J.C."/>
            <person name="Barroso C."/>
            <person name="Albuquerque L."/>
            <person name="Lobo-da-Cunha A."/>
            <person name="da Costa M.S."/>
            <person name="Egas C."/>
        </authorList>
    </citation>
    <scope>NUCLEOTIDE SEQUENCE [LARGE SCALE GENOMIC DNA]</scope>
    <source>
        <strain evidence="3">F2-233</strain>
    </source>
</reference>
<feature type="transmembrane region" description="Helical" evidence="1">
    <location>
        <begin position="27"/>
        <end position="45"/>
    </location>
</feature>
<reference evidence="2 3" key="1">
    <citation type="submission" date="2018-07" db="EMBL/GenBank/DDBJ databases">
        <title>High-quality-draft genome sequence of Gaiella occulta.</title>
        <authorList>
            <person name="Severino R."/>
            <person name="Froufe H.J.C."/>
            <person name="Rainey F.A."/>
            <person name="Barroso C."/>
            <person name="Albuquerque L."/>
            <person name="Lobo-Da-Cunha A."/>
            <person name="Da Costa M.S."/>
            <person name="Egas C."/>
        </authorList>
    </citation>
    <scope>NUCLEOTIDE SEQUENCE [LARGE SCALE GENOMIC DNA]</scope>
    <source>
        <strain evidence="2 3">F2-233</strain>
    </source>
</reference>
<name>A0A7M2YYE2_9ACTN</name>
<keyword evidence="1" id="KW-0472">Membrane</keyword>
<comment type="caution">
    <text evidence="2">The sequence shown here is derived from an EMBL/GenBank/DDBJ whole genome shotgun (WGS) entry which is preliminary data.</text>
</comment>
<keyword evidence="3" id="KW-1185">Reference proteome</keyword>
<evidence type="ECO:0000256" key="1">
    <source>
        <dbReference type="SAM" id="Phobius"/>
    </source>
</evidence>
<organism evidence="2 3">
    <name type="scientific">Gaiella occulta</name>
    <dbReference type="NCBI Taxonomy" id="1002870"/>
    <lineage>
        <taxon>Bacteria</taxon>
        <taxon>Bacillati</taxon>
        <taxon>Actinomycetota</taxon>
        <taxon>Thermoleophilia</taxon>
        <taxon>Gaiellales</taxon>
        <taxon>Gaiellaceae</taxon>
        <taxon>Gaiella</taxon>
    </lineage>
</organism>
<dbReference type="EMBL" id="QQZY01000004">
    <property type="protein sequence ID" value="RDI74488.1"/>
    <property type="molecule type" value="Genomic_DNA"/>
</dbReference>
<evidence type="ECO:0000313" key="3">
    <source>
        <dbReference type="Proteomes" id="UP000254134"/>
    </source>
</evidence>
<proteinExistence type="predicted"/>
<protein>
    <submittedName>
        <fullName evidence="2">Uncharacterized protein</fullName>
    </submittedName>
</protein>
<dbReference type="AlphaFoldDB" id="A0A7M2YYE2"/>
<gene>
    <name evidence="2" type="ORF">Gocc_2064</name>
</gene>
<accession>A0A7M2YYE2</accession>
<keyword evidence="1" id="KW-0812">Transmembrane</keyword>
<sequence>MARRTWEAYTGAIGKVTTPALRPLVRLYAAGSIVDLIGFWAVWHLEGGFEGLQKMGMSRASIYRRVKLFRVAFGEHPDTFVMPGITLDLDAYRDGWAEWSKAKAKEKAAAKSQS</sequence>